<sequence>MAEITVGSEVEKKFPGYGVYQGTVESIDGDTCLVRWRCAEPEEPTTLTLAEAAKCLVTKHKSPPSKKKATKKPAPKRAPPTDDEKPSKKTKKDPPNAAALANAPGDASCAAEVRTGLKKVEAYAQNWLSKHKKDDAPSGSEVVEMLKLLNGKWPTQARPNVTDTGRPVPGMCAGLVFALGQGARTSLISTNHPQMTKFLVKWCRATLPKTKKGAEFPFSSLQVNYNYAAKKHVDGNNIGPSYIISLGKHTGGNLWTADQGIIECHDQWKLFDGNTEHYTTPFKGERISFIAFAHEQYNKLEAPIAKNLQSLGFTAARSDRKDLEFFARFRIERSYLTEEHNAKFKAELKKRAQKSAPASTLKLHDVAVECYGRQADRGGGWMAFHGINGVETLQLTPNSVGIWCAELKFVDGKLALVSHKRLDFYNKREKATAEFQKQVEKMKDGTPVLLGIADTACAASRPLGQGLYNALYKLGAPKDMPKIEYRAAWAFIGYKGAKAGTAQHAMGTRSTLLRLDASIPKKGSLVKKDVDNTSIIDVCIGTGQDSAK</sequence>
<evidence type="ECO:0000313" key="4">
    <source>
        <dbReference type="EMBL" id="CAH0374433.1"/>
    </source>
</evidence>
<gene>
    <name evidence="3" type="ORF">PCAL00307_LOCUS2425</name>
    <name evidence="4" type="ORF">PECAL_4P17120</name>
</gene>
<feature type="compositionally biased region" description="Low complexity" evidence="1">
    <location>
        <begin position="95"/>
        <end position="104"/>
    </location>
</feature>
<dbReference type="EMBL" id="HBIW01002887">
    <property type="protein sequence ID" value="CAE0686991.1"/>
    <property type="molecule type" value="Transcribed_RNA"/>
</dbReference>
<evidence type="ECO:0000256" key="1">
    <source>
        <dbReference type="SAM" id="MobiDB-lite"/>
    </source>
</evidence>
<proteinExistence type="predicted"/>
<feature type="domain" description="ILEI/PANDER" evidence="2">
    <location>
        <begin position="411"/>
        <end position="497"/>
    </location>
</feature>
<dbReference type="Gene3D" id="3.60.130.30">
    <property type="match status" value="1"/>
</dbReference>
<reference evidence="3" key="1">
    <citation type="submission" date="2021-01" db="EMBL/GenBank/DDBJ databases">
        <authorList>
            <person name="Corre E."/>
            <person name="Pelletier E."/>
            <person name="Niang G."/>
            <person name="Scheremetjew M."/>
            <person name="Finn R."/>
            <person name="Kale V."/>
            <person name="Holt S."/>
            <person name="Cochrane G."/>
            <person name="Meng A."/>
            <person name="Brown T."/>
            <person name="Cohen L."/>
        </authorList>
    </citation>
    <scope>NUCLEOTIDE SEQUENCE</scope>
    <source>
        <strain evidence="3">CCMP1756</strain>
    </source>
</reference>
<organism evidence="3">
    <name type="scientific">Pelagomonas calceolata</name>
    <dbReference type="NCBI Taxonomy" id="35677"/>
    <lineage>
        <taxon>Eukaryota</taxon>
        <taxon>Sar</taxon>
        <taxon>Stramenopiles</taxon>
        <taxon>Ochrophyta</taxon>
        <taxon>Pelagophyceae</taxon>
        <taxon>Pelagomonadales</taxon>
        <taxon>Pelagomonadaceae</taxon>
        <taxon>Pelagomonas</taxon>
    </lineage>
</organism>
<feature type="region of interest" description="Disordered" evidence="1">
    <location>
        <begin position="58"/>
        <end position="105"/>
    </location>
</feature>
<dbReference type="Pfam" id="PF15711">
    <property type="entry name" value="ILEI"/>
    <property type="match status" value="1"/>
</dbReference>
<protein>
    <recommendedName>
        <fullName evidence="2">ILEI/PANDER domain-containing protein</fullName>
    </recommendedName>
</protein>
<dbReference type="AlphaFoldDB" id="A0A7S3ZLE3"/>
<evidence type="ECO:0000313" key="3">
    <source>
        <dbReference type="EMBL" id="CAE0686991.1"/>
    </source>
</evidence>
<accession>A0A7S3ZLE3</accession>
<dbReference type="OrthoDB" id="407145at2759"/>
<evidence type="ECO:0000313" key="5">
    <source>
        <dbReference type="Proteomes" id="UP000789595"/>
    </source>
</evidence>
<feature type="compositionally biased region" description="Basic residues" evidence="1">
    <location>
        <begin position="58"/>
        <end position="75"/>
    </location>
</feature>
<reference evidence="4" key="2">
    <citation type="submission" date="2021-11" db="EMBL/GenBank/DDBJ databases">
        <authorList>
            <consortium name="Genoscope - CEA"/>
            <person name="William W."/>
        </authorList>
    </citation>
    <scope>NUCLEOTIDE SEQUENCE</scope>
</reference>
<evidence type="ECO:0000259" key="2">
    <source>
        <dbReference type="Pfam" id="PF15711"/>
    </source>
</evidence>
<dbReference type="InterPro" id="IPR039477">
    <property type="entry name" value="ILEI/PANDER_dom"/>
</dbReference>
<dbReference type="Proteomes" id="UP000789595">
    <property type="component" value="Unassembled WGS sequence"/>
</dbReference>
<keyword evidence="5" id="KW-1185">Reference proteome</keyword>
<name>A0A7S3ZLE3_9STRA</name>
<dbReference type="EMBL" id="CAKKNE010000004">
    <property type="protein sequence ID" value="CAH0374433.1"/>
    <property type="molecule type" value="Genomic_DNA"/>
</dbReference>